<proteinExistence type="predicted"/>
<comment type="caution">
    <text evidence="1">The sequence shown here is derived from an EMBL/GenBank/DDBJ whole genome shotgun (WGS) entry which is preliminary data.</text>
</comment>
<dbReference type="RefSeq" id="WP_075138369.1">
    <property type="nucleotide sequence ID" value="NZ_MSIF01000042.1"/>
</dbReference>
<name>A0A7Z0WDZ8_9PSEU</name>
<accession>A0A7Z0WDZ8</accession>
<reference evidence="1 2" key="1">
    <citation type="submission" date="2016-12" db="EMBL/GenBank/DDBJ databases">
        <title>The draft genome sequence of Actinophytocola xinjiangensis.</title>
        <authorList>
            <person name="Wang W."/>
            <person name="Yuan L."/>
        </authorList>
    </citation>
    <scope>NUCLEOTIDE SEQUENCE [LARGE SCALE GENOMIC DNA]</scope>
    <source>
        <strain evidence="1 2">CGMCC 4.4663</strain>
    </source>
</reference>
<dbReference type="EMBL" id="MSIF01000042">
    <property type="protein sequence ID" value="OLF04528.1"/>
    <property type="molecule type" value="Genomic_DNA"/>
</dbReference>
<gene>
    <name evidence="1" type="ORF">BLA60_40265</name>
</gene>
<dbReference type="OrthoDB" id="3589247at2"/>
<protein>
    <submittedName>
        <fullName evidence="1">Uncharacterized protein</fullName>
    </submittedName>
</protein>
<dbReference type="AlphaFoldDB" id="A0A7Z0WDZ8"/>
<organism evidence="1 2">
    <name type="scientific">Actinophytocola xinjiangensis</name>
    <dbReference type="NCBI Taxonomy" id="485602"/>
    <lineage>
        <taxon>Bacteria</taxon>
        <taxon>Bacillati</taxon>
        <taxon>Actinomycetota</taxon>
        <taxon>Actinomycetes</taxon>
        <taxon>Pseudonocardiales</taxon>
        <taxon>Pseudonocardiaceae</taxon>
    </lineage>
</organism>
<keyword evidence="2" id="KW-1185">Reference proteome</keyword>
<evidence type="ECO:0000313" key="1">
    <source>
        <dbReference type="EMBL" id="OLF04528.1"/>
    </source>
</evidence>
<sequence>MAPPERSDEPVGDGVDALTEARLEGSRMRPNAARLASWVEWLLHPEEHEHDRTVIYPDGTRREEPGPVTTANKTPGHFDPVELEFESVLAQYPLVGQYLDGMAAFSTQKVERTNSLLAIGAAAIKNVWWAGDTQMSRLLSELPDEDDWGGPAATARVPVMRRLALVGCVALFWLAGCTGDEPVDRVTDRPVVDLPADRDENTVVTALRRADLCSVLGTAAGPGERVVASSPARCALGEPSPEVVLRVGTLDSQERLVLAATGFSGAKAYVDQRRTDRCAIHFPVSFRLAVTLETTGNSCARAEELADGVAAGLTGSTGAAPVWEACALLRTVPGTEPGPVEDLDSCVDTSSSATLELVYPQDFPPPLARRETIGGAEVWATVDTDPDHPSCALEWAPAAERLVVRLRATTCEAVEPMVAPIHAEARTPPPETTATGRLLYGPDEPDRRFAGACGFADLRGARPQACSPFTNAPAEAVENPLDTGDEPGAACALALAAVTEHFGDLRAVVVDEHGTFACYFVAPERLVQVEFSVSPRTTFDQRPGARTVEIEGHTGNVFTERPPRPGYRYVIAASPDSGVLRLRVTAGPVAGAELGDGGAKAERVLADVLRQHFGGRR</sequence>
<evidence type="ECO:0000313" key="2">
    <source>
        <dbReference type="Proteomes" id="UP000185696"/>
    </source>
</evidence>
<dbReference type="Proteomes" id="UP000185696">
    <property type="component" value="Unassembled WGS sequence"/>
</dbReference>